<evidence type="ECO:0000313" key="1">
    <source>
        <dbReference type="EMBL" id="MBA4603558.1"/>
    </source>
</evidence>
<gene>
    <name evidence="1" type="ORF">H2C83_14830</name>
</gene>
<reference evidence="1 2" key="1">
    <citation type="submission" date="2020-07" db="EMBL/GenBank/DDBJ databases">
        <title>Thermoactinomyces phylogeny.</title>
        <authorList>
            <person name="Dunlap C."/>
        </authorList>
    </citation>
    <scope>NUCLEOTIDE SEQUENCE [LARGE SCALE GENOMIC DNA]</scope>
    <source>
        <strain evidence="1 2">AMNI-1</strain>
    </source>
</reference>
<accession>A0A7W1XUJ3</accession>
<evidence type="ECO:0000313" key="2">
    <source>
        <dbReference type="Proteomes" id="UP000538292"/>
    </source>
</evidence>
<organism evidence="1 2">
    <name type="scientific">Thermoactinomyces mirandus</name>
    <dbReference type="NCBI Taxonomy" id="2756294"/>
    <lineage>
        <taxon>Bacteria</taxon>
        <taxon>Bacillati</taxon>
        <taxon>Bacillota</taxon>
        <taxon>Bacilli</taxon>
        <taxon>Bacillales</taxon>
        <taxon>Thermoactinomycetaceae</taxon>
        <taxon>Thermoactinomyces</taxon>
    </lineage>
</organism>
<dbReference type="Proteomes" id="UP000538292">
    <property type="component" value="Unassembled WGS sequence"/>
</dbReference>
<dbReference type="EMBL" id="JACEOL010000060">
    <property type="protein sequence ID" value="MBA4603558.1"/>
    <property type="molecule type" value="Genomic_DNA"/>
</dbReference>
<keyword evidence="2" id="KW-1185">Reference proteome</keyword>
<dbReference type="RefSeq" id="WP_181742034.1">
    <property type="nucleotide sequence ID" value="NZ_JACEOL010000060.1"/>
</dbReference>
<dbReference type="AlphaFoldDB" id="A0A7W1XUJ3"/>
<protein>
    <submittedName>
        <fullName evidence="1">Uncharacterized protein</fullName>
    </submittedName>
</protein>
<name>A0A7W1XUJ3_9BACL</name>
<sequence>MNWNKRRNTRPLFFFLLVTAALILGSFPQVRSYLKKILQEKSIPLLEMIQGANKYAHSNSGRDAFSIRLDQDSQYDTMQSEQSYSILNQNNYKV</sequence>
<proteinExistence type="predicted"/>
<comment type="caution">
    <text evidence="1">The sequence shown here is derived from an EMBL/GenBank/DDBJ whole genome shotgun (WGS) entry which is preliminary data.</text>
</comment>